<dbReference type="GeneID" id="25366275"/>
<reference evidence="1 2" key="1">
    <citation type="journal article" date="2014" name="BMC Genomics">
        <title>Genome sequencing of four Aureobasidium pullulans varieties: biotechnological potential, stress tolerance, and description of new species.</title>
        <authorList>
            <person name="Gostin Ar C."/>
            <person name="Ohm R.A."/>
            <person name="Kogej T."/>
            <person name="Sonjak S."/>
            <person name="Turk M."/>
            <person name="Zajc J."/>
            <person name="Zalar P."/>
            <person name="Grube M."/>
            <person name="Sun H."/>
            <person name="Han J."/>
            <person name="Sharma A."/>
            <person name="Chiniquy J."/>
            <person name="Ngan C.Y."/>
            <person name="Lipzen A."/>
            <person name="Barry K."/>
            <person name="Grigoriev I.V."/>
            <person name="Gunde-Cimerman N."/>
        </authorList>
    </citation>
    <scope>NUCLEOTIDE SEQUENCE [LARGE SCALE GENOMIC DNA]</scope>
    <source>
        <strain evidence="1 2">EXF-2481</strain>
    </source>
</reference>
<gene>
    <name evidence="1" type="ORF">AUEXF2481DRAFT_39056</name>
</gene>
<accession>A0A074YDT7</accession>
<dbReference type="InParanoid" id="A0A074YDT7"/>
<proteinExistence type="predicted"/>
<protein>
    <submittedName>
        <fullName evidence="1">Uncharacterized protein</fullName>
    </submittedName>
</protein>
<dbReference type="RefSeq" id="XP_013344544.1">
    <property type="nucleotide sequence ID" value="XM_013489090.1"/>
</dbReference>
<organism evidence="1 2">
    <name type="scientific">Aureobasidium subglaciale (strain EXF-2481)</name>
    <name type="common">Aureobasidium pullulans var. subglaciale</name>
    <dbReference type="NCBI Taxonomy" id="1043005"/>
    <lineage>
        <taxon>Eukaryota</taxon>
        <taxon>Fungi</taxon>
        <taxon>Dikarya</taxon>
        <taxon>Ascomycota</taxon>
        <taxon>Pezizomycotina</taxon>
        <taxon>Dothideomycetes</taxon>
        <taxon>Dothideomycetidae</taxon>
        <taxon>Dothideales</taxon>
        <taxon>Saccotheciaceae</taxon>
        <taxon>Aureobasidium</taxon>
    </lineage>
</organism>
<dbReference type="HOGENOM" id="CLU_2014834_0_0_1"/>
<dbReference type="EMBL" id="KL584757">
    <property type="protein sequence ID" value="KEQ95978.1"/>
    <property type="molecule type" value="Genomic_DNA"/>
</dbReference>
<keyword evidence="2" id="KW-1185">Reference proteome</keyword>
<evidence type="ECO:0000313" key="1">
    <source>
        <dbReference type="EMBL" id="KEQ95978.1"/>
    </source>
</evidence>
<dbReference type="Proteomes" id="UP000030641">
    <property type="component" value="Unassembled WGS sequence"/>
</dbReference>
<sequence length="123" mass="13548">MKWRKASVYPSSRALGRGLPLMSKKLPAFGSVYGIGCLLYKPDSSGCPEQIGLAWDGPDIRSPAVSEFALPPRGKAIFIRVWHASVNIIHEAMRPSEQGKMPFMHVAGCDLELHPATVYLQQQ</sequence>
<name>A0A074YDT7_AURSE</name>
<dbReference type="AlphaFoldDB" id="A0A074YDT7"/>
<evidence type="ECO:0000313" key="2">
    <source>
        <dbReference type="Proteomes" id="UP000030641"/>
    </source>
</evidence>